<evidence type="ECO:0000313" key="1">
    <source>
        <dbReference type="EMBL" id="AMP16671.1"/>
    </source>
</evidence>
<proteinExistence type="predicted"/>
<name>A0ABN4MFJ5_9BURK</name>
<gene>
    <name evidence="1" type="ORF">CPter291_4445</name>
</gene>
<organism evidence="1 2">
    <name type="scientific">Collimonas pratensis</name>
    <dbReference type="NCBI Taxonomy" id="279113"/>
    <lineage>
        <taxon>Bacteria</taxon>
        <taxon>Pseudomonadati</taxon>
        <taxon>Pseudomonadota</taxon>
        <taxon>Betaproteobacteria</taxon>
        <taxon>Burkholderiales</taxon>
        <taxon>Oxalobacteraceae</taxon>
        <taxon>Collimonas</taxon>
    </lineage>
</organism>
<sequence length="174" mass="19776">MSFIPDSYSPPRFFQSDSFSLEVLSPKFAAQDFASVTASADAIRHVFGPANGWPDPQMSFAENLADLERHEREFLDHQAFAYSILSHDQEAYLGCLYIKPIKSRIENDLRKTAYGAQAFFWLDSQETEGNFSAQVLAELQMWLKNAWPFSATVFPGRTIGWPEWEHMATGSHCL</sequence>
<accession>A0ABN4MFJ5</accession>
<protein>
    <recommendedName>
        <fullName evidence="3">Acetyltransferase domain protein</fullName>
    </recommendedName>
</protein>
<evidence type="ECO:0000313" key="2">
    <source>
        <dbReference type="Proteomes" id="UP000074914"/>
    </source>
</evidence>
<dbReference type="RefSeq" id="WP_062118761.1">
    <property type="nucleotide sequence ID" value="NZ_CP013236.1"/>
</dbReference>
<keyword evidence="2" id="KW-1185">Reference proteome</keyword>
<dbReference type="Proteomes" id="UP000074914">
    <property type="component" value="Chromosome"/>
</dbReference>
<dbReference type="EMBL" id="CP013236">
    <property type="protein sequence ID" value="AMP16671.1"/>
    <property type="molecule type" value="Genomic_DNA"/>
</dbReference>
<reference evidence="1 2" key="1">
    <citation type="submission" date="2015-11" db="EMBL/GenBank/DDBJ databases">
        <title>Exploring the genomic traits of fungus-feeding bacterial genus Collimonas.</title>
        <authorList>
            <person name="Song C."/>
            <person name="Schmidt R."/>
            <person name="de Jager V."/>
            <person name="Krzyzanowska D."/>
            <person name="Jongedijk E."/>
            <person name="Cankar K."/>
            <person name="Beekwilder J."/>
            <person name="van Veen A."/>
            <person name="de Boer W."/>
            <person name="van Veen J.A."/>
            <person name="Garbeva P."/>
        </authorList>
    </citation>
    <scope>NUCLEOTIDE SEQUENCE [LARGE SCALE GENOMIC DNA]</scope>
    <source>
        <strain evidence="1 2">Ter291</strain>
    </source>
</reference>
<evidence type="ECO:0008006" key="3">
    <source>
        <dbReference type="Google" id="ProtNLM"/>
    </source>
</evidence>